<dbReference type="PANTHER" id="PTHR35093">
    <property type="entry name" value="OUTER MEMBRANE PROTEIN NMB0088-RELATED"/>
    <property type="match status" value="1"/>
</dbReference>
<name>A0A1M6NI68_REIAG</name>
<dbReference type="GO" id="GO:0015483">
    <property type="term" value="F:long-chain fatty acid transporting porin activity"/>
    <property type="evidence" value="ECO:0007669"/>
    <property type="project" value="TreeGrafter"/>
</dbReference>
<protein>
    <submittedName>
        <fullName evidence="9">Outer membrane protein transport protein (OMPP1/FadL/TodX)</fullName>
    </submittedName>
</protein>
<dbReference type="InterPro" id="IPR005017">
    <property type="entry name" value="OMPP1/FadL/TodX"/>
</dbReference>
<feature type="chain" id="PRO_5013155667" evidence="8">
    <location>
        <begin position="29"/>
        <end position="527"/>
    </location>
</feature>
<proteinExistence type="inferred from homology"/>
<evidence type="ECO:0000256" key="8">
    <source>
        <dbReference type="SAM" id="SignalP"/>
    </source>
</evidence>
<keyword evidence="3" id="KW-1134">Transmembrane beta strand</keyword>
<evidence type="ECO:0000313" key="10">
    <source>
        <dbReference type="Proteomes" id="UP000184474"/>
    </source>
</evidence>
<evidence type="ECO:0000256" key="7">
    <source>
        <dbReference type="ARBA" id="ARBA00023237"/>
    </source>
</evidence>
<organism evidence="9 10">
    <name type="scientific">Reichenbachiella agariperforans</name>
    <dbReference type="NCBI Taxonomy" id="156994"/>
    <lineage>
        <taxon>Bacteria</taxon>
        <taxon>Pseudomonadati</taxon>
        <taxon>Bacteroidota</taxon>
        <taxon>Cytophagia</taxon>
        <taxon>Cytophagales</taxon>
        <taxon>Reichenbachiellaceae</taxon>
        <taxon>Reichenbachiella</taxon>
    </lineage>
</organism>
<dbReference type="Proteomes" id="UP000184474">
    <property type="component" value="Unassembled WGS sequence"/>
</dbReference>
<dbReference type="GO" id="GO:0009279">
    <property type="term" value="C:cell outer membrane"/>
    <property type="evidence" value="ECO:0007669"/>
    <property type="project" value="UniProtKB-SubCell"/>
</dbReference>
<dbReference type="STRING" id="156994.SAMN04488028_102266"/>
<dbReference type="PANTHER" id="PTHR35093:SF8">
    <property type="entry name" value="OUTER MEMBRANE PROTEIN NMB0088-RELATED"/>
    <property type="match status" value="1"/>
</dbReference>
<comment type="subcellular location">
    <subcellularLocation>
        <location evidence="1">Cell outer membrane</location>
        <topology evidence="1">Multi-pass membrane protein</topology>
    </subcellularLocation>
</comment>
<keyword evidence="10" id="KW-1185">Reference proteome</keyword>
<keyword evidence="4" id="KW-0812">Transmembrane</keyword>
<dbReference type="SUPFAM" id="SSF56935">
    <property type="entry name" value="Porins"/>
    <property type="match status" value="1"/>
</dbReference>
<dbReference type="AlphaFoldDB" id="A0A1M6NI68"/>
<sequence length="527" mass="58402">MKSMTMSKAILSSVILMLCITQIRIAQAQEGSYGYYNDALLFSRTYYGGTARMQSIGGAQVSLGGDMNAAYVNPAGLGSIRQSGITVTPSLDFNNTDAQYFGNNTHDFKANFNFANLGIAFSMPNEDENSPFKGGTFAITMTRTNNFHGQYNYDGFNTTEVGKSSIIDSYIDGAWGIEEDNLGGIEYDAYQSYLINPETLTDDATGSSFTGYYKLIGDQPRQVEKIRNTGAQYEWNFAGGANINDIFYFGGGLGITTINYFSEQTFTESEYFYDGSIDPAINSHRLINTLRIDGTGLNGTLGIIVRPIPILRVGASFKTPTIYGMYDTSSEDFLVDWNNNFVFNIDGNDMTLDDYAPEGGPYYSESKYSLSTPWKFSTGASIFLGKSGFLSADVEFTDYSSANLSSNDFSTTADNNEIQSRYQNAMNIRIGGEFRITNQFMVRAGYAHDGDPYRYSSIDNSIQRISGGLGYRTKDMFIDLSIVHTQYETLRSPYTIYSFDDPNEDISPTAHIDHKNLNASVTFGFNF</sequence>
<evidence type="ECO:0000256" key="6">
    <source>
        <dbReference type="ARBA" id="ARBA00023136"/>
    </source>
</evidence>
<evidence type="ECO:0000313" key="9">
    <source>
        <dbReference type="EMBL" id="SHJ95370.1"/>
    </source>
</evidence>
<keyword evidence="7" id="KW-0998">Cell outer membrane</keyword>
<evidence type="ECO:0000256" key="1">
    <source>
        <dbReference type="ARBA" id="ARBA00004571"/>
    </source>
</evidence>
<dbReference type="Pfam" id="PF03349">
    <property type="entry name" value="Toluene_X"/>
    <property type="match status" value="1"/>
</dbReference>
<evidence type="ECO:0000256" key="3">
    <source>
        <dbReference type="ARBA" id="ARBA00022452"/>
    </source>
</evidence>
<evidence type="ECO:0000256" key="2">
    <source>
        <dbReference type="ARBA" id="ARBA00008163"/>
    </source>
</evidence>
<reference evidence="10" key="1">
    <citation type="submission" date="2016-11" db="EMBL/GenBank/DDBJ databases">
        <authorList>
            <person name="Varghese N."/>
            <person name="Submissions S."/>
        </authorList>
    </citation>
    <scope>NUCLEOTIDE SEQUENCE [LARGE SCALE GENOMIC DNA]</scope>
    <source>
        <strain evidence="10">DSM 26134</strain>
    </source>
</reference>
<accession>A0A1M6NI68</accession>
<feature type="signal peptide" evidence="8">
    <location>
        <begin position="1"/>
        <end position="28"/>
    </location>
</feature>
<evidence type="ECO:0000256" key="4">
    <source>
        <dbReference type="ARBA" id="ARBA00022692"/>
    </source>
</evidence>
<dbReference type="EMBL" id="FRAA01000002">
    <property type="protein sequence ID" value="SHJ95370.1"/>
    <property type="molecule type" value="Genomic_DNA"/>
</dbReference>
<evidence type="ECO:0000256" key="5">
    <source>
        <dbReference type="ARBA" id="ARBA00022729"/>
    </source>
</evidence>
<gene>
    <name evidence="9" type="ORF">SAMN04488028_102266</name>
</gene>
<keyword evidence="6" id="KW-0472">Membrane</keyword>
<dbReference type="Gene3D" id="2.40.160.60">
    <property type="entry name" value="Outer membrane protein transport protein (OMPP1/FadL/TodX)"/>
    <property type="match status" value="1"/>
</dbReference>
<comment type="similarity">
    <text evidence="2">Belongs to the OmpP1/FadL family.</text>
</comment>
<keyword evidence="5 8" id="KW-0732">Signal</keyword>